<dbReference type="Proteomes" id="UP000747399">
    <property type="component" value="Unassembled WGS sequence"/>
</dbReference>
<dbReference type="GO" id="GO:0046872">
    <property type="term" value="F:metal ion binding"/>
    <property type="evidence" value="ECO:0007669"/>
    <property type="project" value="UniProtKB-KW"/>
</dbReference>
<feature type="domain" description="HIT" evidence="8">
    <location>
        <begin position="764"/>
        <end position="872"/>
    </location>
</feature>
<dbReference type="Pfam" id="PF11969">
    <property type="entry name" value="DcpS_C"/>
    <property type="match status" value="1"/>
</dbReference>
<dbReference type="EMBL" id="BNCO01000052">
    <property type="protein sequence ID" value="GIL62700.1"/>
    <property type="molecule type" value="Genomic_DNA"/>
</dbReference>
<evidence type="ECO:0000256" key="3">
    <source>
        <dbReference type="ARBA" id="ARBA00022833"/>
    </source>
</evidence>
<dbReference type="GO" id="GO:0003725">
    <property type="term" value="F:double-stranded RNA binding"/>
    <property type="evidence" value="ECO:0007669"/>
    <property type="project" value="TreeGrafter"/>
</dbReference>
<dbReference type="AlphaFoldDB" id="A0A8J4FA68"/>
<dbReference type="InterPro" id="IPR027417">
    <property type="entry name" value="P-loop_NTPase"/>
</dbReference>
<name>A0A8J4FA68_9CHLO</name>
<accession>A0A8J4FA68</accession>
<evidence type="ECO:0000256" key="7">
    <source>
        <dbReference type="SAM" id="MobiDB-lite"/>
    </source>
</evidence>
<feature type="region of interest" description="Disordered" evidence="7">
    <location>
        <begin position="148"/>
        <end position="266"/>
    </location>
</feature>
<gene>
    <name evidence="9" type="ORF">Vafri_16875</name>
</gene>
<evidence type="ECO:0000256" key="2">
    <source>
        <dbReference type="ARBA" id="ARBA00022723"/>
    </source>
</evidence>
<dbReference type="GO" id="GO:0030983">
    <property type="term" value="F:mismatched DNA binding"/>
    <property type="evidence" value="ECO:0007669"/>
    <property type="project" value="TreeGrafter"/>
</dbReference>
<feature type="compositionally biased region" description="Basic and acidic residues" evidence="7">
    <location>
        <begin position="148"/>
        <end position="159"/>
    </location>
</feature>
<evidence type="ECO:0000256" key="1">
    <source>
        <dbReference type="ARBA" id="ARBA00004123"/>
    </source>
</evidence>
<comment type="caution">
    <text evidence="9">The sequence shown here is derived from an EMBL/GenBank/DDBJ whole genome shotgun (WGS) entry which is preliminary data.</text>
</comment>
<evidence type="ECO:0000256" key="4">
    <source>
        <dbReference type="ARBA" id="ARBA00023125"/>
    </source>
</evidence>
<evidence type="ECO:0000313" key="10">
    <source>
        <dbReference type="Proteomes" id="UP000747399"/>
    </source>
</evidence>
<dbReference type="SUPFAM" id="SSF52540">
    <property type="entry name" value="P-loop containing nucleoside triphosphate hydrolases"/>
    <property type="match status" value="1"/>
</dbReference>
<dbReference type="PANTHER" id="PTHR12486:SF4">
    <property type="entry name" value="APRATAXIN"/>
    <property type="match status" value="1"/>
</dbReference>
<dbReference type="Pfam" id="PF13671">
    <property type="entry name" value="AAA_33"/>
    <property type="match status" value="1"/>
</dbReference>
<feature type="region of interest" description="Disordered" evidence="7">
    <location>
        <begin position="589"/>
        <end position="699"/>
    </location>
</feature>
<feature type="region of interest" description="Disordered" evidence="7">
    <location>
        <begin position="115"/>
        <end position="136"/>
    </location>
</feature>
<dbReference type="GO" id="GO:0005634">
    <property type="term" value="C:nucleus"/>
    <property type="evidence" value="ECO:0007669"/>
    <property type="project" value="UniProtKB-SubCell"/>
</dbReference>
<dbReference type="GO" id="GO:1990165">
    <property type="term" value="F:single-strand break-containing DNA binding"/>
    <property type="evidence" value="ECO:0007669"/>
    <property type="project" value="TreeGrafter"/>
</dbReference>
<evidence type="ECO:0000259" key="8">
    <source>
        <dbReference type="PROSITE" id="PS51084"/>
    </source>
</evidence>
<comment type="caution">
    <text evidence="6">Lacks conserved residue(s) required for the propagation of feature annotation.</text>
</comment>
<keyword evidence="10" id="KW-1185">Reference proteome</keyword>
<keyword evidence="4" id="KW-0238">DNA-binding</keyword>
<feature type="compositionally biased region" description="Basic and acidic residues" evidence="7">
    <location>
        <begin position="732"/>
        <end position="753"/>
    </location>
</feature>
<dbReference type="InterPro" id="IPR032566">
    <property type="entry name" value="Znf-C2HE"/>
</dbReference>
<dbReference type="PANTHER" id="PTHR12486">
    <property type="entry name" value="APRATAXIN-RELATED"/>
    <property type="match status" value="1"/>
</dbReference>
<sequence>MGMAKLFFPGGKLIPVPLGVVKPLGRANVLRYSEAVTVSSSCRVQCTVENIIGKDGQPSLKLTSHGSQNPTVVIRSSGQKLDLHQGQSALLGDGASFSLISTRPDLSITVQLDRDPQEAQGGGASRPAAVPGVADDKANVTMPVIHRSEATTEPARSEGDAAQEEPVEFGDGDADPVATRRKVSAATAKTDSSSPLEADASHGGDASAATAGEDRGGDLEGEAGGFSGGATKKSSALTPAGGNSGRGQGRSGGGKGGKAAAHGVGNNKPLPFAPPVLLLLSGLPGSGKSTFSRELLAASPVAWVHVNQDAIRDGKPGTRQQCISAVRTALEEGACCVVDRCHVDVEQRSALRAVALGLGLAAHCVALQIPLEVCVKRVAGRSDHPGGVQGEGSKKVVYMAAGQMKGNNWPPAASEGFASVMNCHKDADAAAAVRAWALYGTNGANETQASGSITAPAMKAAAEGTYEGNRNNETMPRAPAVTVAVPATHGSAEVLEKASAAAAPDVAGAATLALWSEYVASRKPVTTGIMSFFKHAGAAGKQGLGGASAAGAAVPAAEEIASGLLEVNGNEARGAAPPGAIIARAPANQGSKGAATGKGPGEAVVKGGPVAGTANDRGQRRPRTEGMAAGARDHSAKRRKLDGAQAGRASDVDGGGGTGAAAGQAGDRLGSLQVRTKDTAGSAGQRHGQSTGQGGDSPAVRNAFTVLLASASRQAADGHDCTRGGAGGGDDAGAKELQHRRSAAKGDEPDPRFKLSAPWAQALRNVALHPEKAQQDVLYKDDLVVLIRDAFPKAKHHALVVARDPMLRSIADLRKEHLPLLAHMKEVALRWVQEERSKDPMTVAFKLGFHSVPSMAQLHMHAVSQDFNSPALKNKKHWNSFTTRFFLPLHNVESELASRGHITIMAHAEQEQLEGQELRCHGCSKSMTLMPELKKHIATCDAVKRLPGI</sequence>
<evidence type="ECO:0000313" key="9">
    <source>
        <dbReference type="EMBL" id="GIL62700.1"/>
    </source>
</evidence>
<evidence type="ECO:0000256" key="6">
    <source>
        <dbReference type="PROSITE-ProRule" id="PRU00464"/>
    </source>
</evidence>
<dbReference type="Gene3D" id="3.30.428.10">
    <property type="entry name" value="HIT-like"/>
    <property type="match status" value="1"/>
</dbReference>
<dbReference type="GO" id="GO:0003697">
    <property type="term" value="F:single-stranded DNA binding"/>
    <property type="evidence" value="ECO:0007669"/>
    <property type="project" value="TreeGrafter"/>
</dbReference>
<comment type="subcellular location">
    <subcellularLocation>
        <location evidence="1">Nucleus</location>
    </subcellularLocation>
</comment>
<dbReference type="GO" id="GO:0047627">
    <property type="term" value="F:adenylylsulfatase activity"/>
    <property type="evidence" value="ECO:0007669"/>
    <property type="project" value="UniProtKB-ARBA"/>
</dbReference>
<dbReference type="GO" id="GO:0033699">
    <property type="term" value="F:DNA 5'-adenosine monophosphate hydrolase activity"/>
    <property type="evidence" value="ECO:0007669"/>
    <property type="project" value="TreeGrafter"/>
</dbReference>
<feature type="compositionally biased region" description="Low complexity" evidence="7">
    <location>
        <begin position="201"/>
        <end position="211"/>
    </location>
</feature>
<evidence type="ECO:0000256" key="5">
    <source>
        <dbReference type="ARBA" id="ARBA00023242"/>
    </source>
</evidence>
<reference evidence="9" key="1">
    <citation type="journal article" date="2021" name="Proc. Natl. Acad. Sci. U.S.A.">
        <title>Three genomes in the algal genus Volvox reveal the fate of a haploid sex-determining region after a transition to homothallism.</title>
        <authorList>
            <person name="Yamamoto K."/>
            <person name="Hamaji T."/>
            <person name="Kawai-Toyooka H."/>
            <person name="Matsuzaki R."/>
            <person name="Takahashi F."/>
            <person name="Nishimura Y."/>
            <person name="Kawachi M."/>
            <person name="Noguchi H."/>
            <person name="Minakuchi Y."/>
            <person name="Umen J.G."/>
            <person name="Toyoda A."/>
            <person name="Nozaki H."/>
        </authorList>
    </citation>
    <scope>NUCLEOTIDE SEQUENCE</scope>
    <source>
        <strain evidence="9">NIES-3780</strain>
    </source>
</reference>
<dbReference type="InterPro" id="IPR036265">
    <property type="entry name" value="HIT-like_sf"/>
</dbReference>
<organism evidence="9 10">
    <name type="scientific">Volvox africanus</name>
    <dbReference type="NCBI Taxonomy" id="51714"/>
    <lineage>
        <taxon>Eukaryota</taxon>
        <taxon>Viridiplantae</taxon>
        <taxon>Chlorophyta</taxon>
        <taxon>core chlorophytes</taxon>
        <taxon>Chlorophyceae</taxon>
        <taxon>CS clade</taxon>
        <taxon>Chlamydomonadales</taxon>
        <taxon>Volvocaceae</taxon>
        <taxon>Volvox</taxon>
    </lineage>
</organism>
<feature type="region of interest" description="Disordered" evidence="7">
    <location>
        <begin position="714"/>
        <end position="753"/>
    </location>
</feature>
<dbReference type="Pfam" id="PF16278">
    <property type="entry name" value="zf-C2HE"/>
    <property type="match status" value="1"/>
</dbReference>
<dbReference type="InterPro" id="IPR011146">
    <property type="entry name" value="HIT-like"/>
</dbReference>
<protein>
    <recommendedName>
        <fullName evidence="8">HIT domain-containing protein</fullName>
    </recommendedName>
</protein>
<keyword evidence="5" id="KW-0539">Nucleus</keyword>
<dbReference type="FunFam" id="3.30.428.10:FF:000004">
    <property type="entry name" value="aprataxin isoform X2"/>
    <property type="match status" value="1"/>
</dbReference>
<proteinExistence type="predicted"/>
<feature type="compositionally biased region" description="Acidic residues" evidence="7">
    <location>
        <begin position="161"/>
        <end position="174"/>
    </location>
</feature>
<keyword evidence="3" id="KW-0862">Zinc</keyword>
<dbReference type="GO" id="GO:0000012">
    <property type="term" value="P:single strand break repair"/>
    <property type="evidence" value="ECO:0007669"/>
    <property type="project" value="TreeGrafter"/>
</dbReference>
<feature type="compositionally biased region" description="Gly residues" evidence="7">
    <location>
        <begin position="242"/>
        <end position="257"/>
    </location>
</feature>
<keyword evidence="2" id="KW-0479">Metal-binding</keyword>
<dbReference type="SUPFAM" id="SSF54197">
    <property type="entry name" value="HIT-like"/>
    <property type="match status" value="1"/>
</dbReference>
<dbReference type="PROSITE" id="PS51084">
    <property type="entry name" value="HIT_2"/>
    <property type="match status" value="1"/>
</dbReference>
<dbReference type="Gene3D" id="3.40.50.300">
    <property type="entry name" value="P-loop containing nucleotide triphosphate hydrolases"/>
    <property type="match status" value="1"/>
</dbReference>